<proteinExistence type="predicted"/>
<dbReference type="EMBL" id="JBBWWR010000001">
    <property type="protein sequence ID" value="KAK8971334.1"/>
    <property type="molecule type" value="Genomic_DNA"/>
</dbReference>
<dbReference type="Proteomes" id="UP001412067">
    <property type="component" value="Unassembled WGS sequence"/>
</dbReference>
<dbReference type="PANTHER" id="PTHR45859:SF1">
    <property type="entry name" value="TRANSLATION INITIATION FACTOR EIF-2B SUBUNIT BETA"/>
    <property type="match status" value="1"/>
</dbReference>
<comment type="caution">
    <text evidence="4">The sequence shown here is derived from an EMBL/GenBank/DDBJ whole genome shotgun (WGS) entry which is preliminary data.</text>
</comment>
<evidence type="ECO:0000313" key="4">
    <source>
        <dbReference type="EMBL" id="KAK8971334.1"/>
    </source>
</evidence>
<accession>A0ABR2N5D9</accession>
<name>A0ABR2N5D9_9ASPA</name>
<reference evidence="4 5" key="1">
    <citation type="journal article" date="2022" name="Nat. Plants">
        <title>Genomes of leafy and leafless Platanthera orchids illuminate the evolution of mycoheterotrophy.</title>
        <authorList>
            <person name="Li M.H."/>
            <person name="Liu K.W."/>
            <person name="Li Z."/>
            <person name="Lu H.C."/>
            <person name="Ye Q.L."/>
            <person name="Zhang D."/>
            <person name="Wang J.Y."/>
            <person name="Li Y.F."/>
            <person name="Zhong Z.M."/>
            <person name="Liu X."/>
            <person name="Yu X."/>
            <person name="Liu D.K."/>
            <person name="Tu X.D."/>
            <person name="Liu B."/>
            <person name="Hao Y."/>
            <person name="Liao X.Y."/>
            <person name="Jiang Y.T."/>
            <person name="Sun W.H."/>
            <person name="Chen J."/>
            <person name="Chen Y.Q."/>
            <person name="Ai Y."/>
            <person name="Zhai J.W."/>
            <person name="Wu S.S."/>
            <person name="Zhou Z."/>
            <person name="Hsiao Y.Y."/>
            <person name="Wu W.L."/>
            <person name="Chen Y.Y."/>
            <person name="Lin Y.F."/>
            <person name="Hsu J.L."/>
            <person name="Li C.Y."/>
            <person name="Wang Z.W."/>
            <person name="Zhao X."/>
            <person name="Zhong W.Y."/>
            <person name="Ma X.K."/>
            <person name="Ma L."/>
            <person name="Huang J."/>
            <person name="Chen G.Z."/>
            <person name="Huang M.Z."/>
            <person name="Huang L."/>
            <person name="Peng D.H."/>
            <person name="Luo Y.B."/>
            <person name="Zou S.Q."/>
            <person name="Chen S.P."/>
            <person name="Lan S."/>
            <person name="Tsai W.C."/>
            <person name="Van de Peer Y."/>
            <person name="Liu Z.J."/>
        </authorList>
    </citation>
    <scope>NUCLEOTIDE SEQUENCE [LARGE SCALE GENOMIC DNA]</scope>
    <source>
        <strain evidence="4">Lor288</strain>
    </source>
</reference>
<evidence type="ECO:0000256" key="2">
    <source>
        <dbReference type="ARBA" id="ARBA00022540"/>
    </source>
</evidence>
<sequence length="95" mass="10675">MPDIQALVNDFVLKLKRRKIEGSQATARQTAELLRAMVSHQRLPYTNQALTLLDVVRDIGEQLIAANLVGRLFSVLPSTLLWACQQNLALDSQYL</sequence>
<keyword evidence="1" id="KW-0963">Cytoplasm</keyword>
<evidence type="ECO:0000313" key="5">
    <source>
        <dbReference type="Proteomes" id="UP001412067"/>
    </source>
</evidence>
<keyword evidence="5" id="KW-1185">Reference proteome</keyword>
<evidence type="ECO:0000256" key="1">
    <source>
        <dbReference type="ARBA" id="ARBA00022490"/>
    </source>
</evidence>
<gene>
    <name evidence="4" type="ORF">KSP40_PGU008801</name>
</gene>
<evidence type="ECO:0000256" key="3">
    <source>
        <dbReference type="ARBA" id="ARBA00022917"/>
    </source>
</evidence>
<keyword evidence="3" id="KW-0648">Protein biosynthesis</keyword>
<keyword evidence="2" id="KW-0396">Initiation factor</keyword>
<dbReference type="InterPro" id="IPR051855">
    <property type="entry name" value="eIF2B_beta_subunit"/>
</dbReference>
<organism evidence="4 5">
    <name type="scientific">Platanthera guangdongensis</name>
    <dbReference type="NCBI Taxonomy" id="2320717"/>
    <lineage>
        <taxon>Eukaryota</taxon>
        <taxon>Viridiplantae</taxon>
        <taxon>Streptophyta</taxon>
        <taxon>Embryophyta</taxon>
        <taxon>Tracheophyta</taxon>
        <taxon>Spermatophyta</taxon>
        <taxon>Magnoliopsida</taxon>
        <taxon>Liliopsida</taxon>
        <taxon>Asparagales</taxon>
        <taxon>Orchidaceae</taxon>
        <taxon>Orchidoideae</taxon>
        <taxon>Orchideae</taxon>
        <taxon>Orchidinae</taxon>
        <taxon>Platanthera</taxon>
    </lineage>
</organism>
<protein>
    <submittedName>
        <fullName evidence="4">Uncharacterized protein</fullName>
    </submittedName>
</protein>
<dbReference type="PANTHER" id="PTHR45859">
    <property type="entry name" value="TRANSLATION INITIATION FACTOR EIF-2B SUBUNIT BETA"/>
    <property type="match status" value="1"/>
</dbReference>